<dbReference type="AlphaFoldDB" id="A0ABD2CZ93"/>
<name>A0ABD2CZ93_VESMC</name>
<reference evidence="2 3" key="1">
    <citation type="journal article" date="2024" name="Ann. Entomol. Soc. Am.">
        <title>Genomic analyses of the southern and eastern yellowjacket wasps (Hymenoptera: Vespidae) reveal evolutionary signatures of social life.</title>
        <authorList>
            <person name="Catto M.A."/>
            <person name="Caine P.B."/>
            <person name="Orr S.E."/>
            <person name="Hunt B.G."/>
            <person name="Goodisman M.A.D."/>
        </authorList>
    </citation>
    <scope>NUCLEOTIDE SEQUENCE [LARGE SCALE GENOMIC DNA]</scope>
    <source>
        <strain evidence="2">232</strain>
        <tissue evidence="2">Head and thorax</tissue>
    </source>
</reference>
<keyword evidence="3" id="KW-1185">Reference proteome</keyword>
<comment type="caution">
    <text evidence="2">The sequence shown here is derived from an EMBL/GenBank/DDBJ whole genome shotgun (WGS) entry which is preliminary data.</text>
</comment>
<feature type="region of interest" description="Disordered" evidence="1">
    <location>
        <begin position="32"/>
        <end position="74"/>
    </location>
</feature>
<sequence>MKENNREREDDYVGTVSRYCAVSVLSIIGKKGKNRVRDGGGGGGGGGGREKRHRGIERVGGGGRVRRRQWKAAEPPFRLSTSSDACVLLFSIFSASSLRSPDERPPAEVVGIGPREKRLLGGANPPQTTPTNSTPFGDLFALCTRETGCW</sequence>
<protein>
    <submittedName>
        <fullName evidence="2">Uncharacterized protein</fullName>
    </submittedName>
</protein>
<accession>A0ABD2CZ93</accession>
<evidence type="ECO:0000313" key="3">
    <source>
        <dbReference type="Proteomes" id="UP001607303"/>
    </source>
</evidence>
<evidence type="ECO:0000313" key="2">
    <source>
        <dbReference type="EMBL" id="KAL2750458.1"/>
    </source>
</evidence>
<proteinExistence type="predicted"/>
<dbReference type="Proteomes" id="UP001607303">
    <property type="component" value="Unassembled WGS sequence"/>
</dbReference>
<gene>
    <name evidence="2" type="ORF">V1477_001248</name>
</gene>
<dbReference type="EMBL" id="JAYRBN010000010">
    <property type="protein sequence ID" value="KAL2750458.1"/>
    <property type="molecule type" value="Genomic_DNA"/>
</dbReference>
<organism evidence="2 3">
    <name type="scientific">Vespula maculifrons</name>
    <name type="common">Eastern yellow jacket</name>
    <name type="synonym">Wasp</name>
    <dbReference type="NCBI Taxonomy" id="7453"/>
    <lineage>
        <taxon>Eukaryota</taxon>
        <taxon>Metazoa</taxon>
        <taxon>Ecdysozoa</taxon>
        <taxon>Arthropoda</taxon>
        <taxon>Hexapoda</taxon>
        <taxon>Insecta</taxon>
        <taxon>Pterygota</taxon>
        <taxon>Neoptera</taxon>
        <taxon>Endopterygota</taxon>
        <taxon>Hymenoptera</taxon>
        <taxon>Apocrita</taxon>
        <taxon>Aculeata</taxon>
        <taxon>Vespoidea</taxon>
        <taxon>Vespidae</taxon>
        <taxon>Vespinae</taxon>
        <taxon>Vespula</taxon>
    </lineage>
</organism>
<evidence type="ECO:0000256" key="1">
    <source>
        <dbReference type="SAM" id="MobiDB-lite"/>
    </source>
</evidence>